<organism evidence="1 2">
    <name type="scientific">Leptospira santarosai</name>
    <dbReference type="NCBI Taxonomy" id="28183"/>
    <lineage>
        <taxon>Bacteria</taxon>
        <taxon>Pseudomonadati</taxon>
        <taxon>Spirochaetota</taxon>
        <taxon>Spirochaetia</taxon>
        <taxon>Leptospirales</taxon>
        <taxon>Leptospiraceae</taxon>
        <taxon>Leptospira</taxon>
    </lineage>
</organism>
<name>A0A2P1QTM2_9LEPT</name>
<protein>
    <submittedName>
        <fullName evidence="1">Uncharacterized protein</fullName>
    </submittedName>
</protein>
<gene>
    <name evidence="1" type="ORF">XB16_1923</name>
</gene>
<dbReference type="AlphaFoldDB" id="A0A2P1QTM2"/>
<evidence type="ECO:0000313" key="2">
    <source>
        <dbReference type="Proteomes" id="UP000033961"/>
    </source>
</evidence>
<accession>A0A2P1QTM2</accession>
<evidence type="ECO:0000313" key="1">
    <source>
        <dbReference type="EMBL" id="AVQ12251.1"/>
    </source>
</evidence>
<dbReference type="EMBL" id="CP027843">
    <property type="protein sequence ID" value="AVQ12251.1"/>
    <property type="molecule type" value="Genomic_DNA"/>
</dbReference>
<reference evidence="1 2" key="1">
    <citation type="journal article" date="2015" name="Genome Announc.">
        <title>Draft Genome Sequences of Leptospira santarosai Strains U160, U164, and U233, Isolated from Asymptomatic Cattle.</title>
        <authorList>
            <person name="Kremer F.S."/>
            <person name="Eslabao M.R."/>
            <person name="Provisor M."/>
            <person name="Woloski R.D."/>
            <person name="Ramires O.V."/>
            <person name="Moreno L.Z."/>
            <person name="Moreno A.M."/>
            <person name="Hamond C."/>
            <person name="Lilenbaum W."/>
            <person name="Dellagostin O.A."/>
        </authorList>
    </citation>
    <scope>NUCLEOTIDE SEQUENCE [LARGE SCALE GENOMIC DNA]</scope>
    <source>
        <strain evidence="1 2">U160</strain>
    </source>
</reference>
<sequence length="298" mass="33597">MNLQKLVSTTFILVSIVGIQDCSFFKTGASHDCRKNDSCPMIFTHQYETPYHIIEQNQKLKPIAEGDSLRQNTKLLVITDTDGKPQAVVDDSGANYIKCIHENKEIYVLDRNIVFGKKIRVYSKPNVVLLEKPELNSKVVGNLEFNSSVTLVSELELDSVPNGYIRVTSDHKTGWAQRKNFTDGDYNAEFNKKSLEEILQNFDFTWWGSAPGVIANFEIKWKGIDAKSLTCQYDDEKECSGHLEFNSDGISILLSLPNDANDEVRCWAKTVDLLESIETRENNTATPAVQCNRTGDTD</sequence>
<dbReference type="Proteomes" id="UP000033961">
    <property type="component" value="Chromosome I"/>
</dbReference>
<proteinExistence type="predicted"/>